<dbReference type="CDD" id="cd16378">
    <property type="entry name" value="CcmH_N"/>
    <property type="match status" value="1"/>
</dbReference>
<dbReference type="PANTHER" id="PTHR47870">
    <property type="entry name" value="CYTOCHROME C-TYPE BIOGENESIS PROTEIN CCMH"/>
    <property type="match status" value="1"/>
</dbReference>
<feature type="signal peptide" evidence="7">
    <location>
        <begin position="1"/>
        <end position="46"/>
    </location>
</feature>
<dbReference type="Gene3D" id="1.10.8.640">
    <property type="entry name" value="Cytochrome C biogenesis protein"/>
    <property type="match status" value="1"/>
</dbReference>
<dbReference type="GO" id="GO:0046872">
    <property type="term" value="F:metal ion binding"/>
    <property type="evidence" value="ECO:0007669"/>
    <property type="project" value="UniProtKB-KW"/>
</dbReference>
<dbReference type="Proteomes" id="UP000552709">
    <property type="component" value="Unassembled WGS sequence"/>
</dbReference>
<protein>
    <recommendedName>
        <fullName evidence="7">Cytochrome c-type biogenesis protein</fullName>
    </recommendedName>
</protein>
<feature type="transmembrane region" description="Helical" evidence="7">
    <location>
        <begin position="133"/>
        <end position="154"/>
    </location>
</feature>
<evidence type="ECO:0000256" key="5">
    <source>
        <dbReference type="ARBA" id="ARBA00022748"/>
    </source>
</evidence>
<evidence type="ECO:0000256" key="6">
    <source>
        <dbReference type="ARBA" id="ARBA00023004"/>
    </source>
</evidence>
<evidence type="ECO:0000256" key="2">
    <source>
        <dbReference type="ARBA" id="ARBA00022617"/>
    </source>
</evidence>
<accession>A0A7W8NEK8</accession>
<dbReference type="EMBL" id="JACHFL010000010">
    <property type="protein sequence ID" value="MBB5364454.1"/>
    <property type="molecule type" value="Genomic_DNA"/>
</dbReference>
<feature type="chain" id="PRO_5031603959" description="Cytochrome c-type biogenesis protein" evidence="7">
    <location>
        <begin position="47"/>
        <end position="189"/>
    </location>
</feature>
<keyword evidence="2 7" id="KW-0349">Heme</keyword>
<dbReference type="InterPro" id="IPR005616">
    <property type="entry name" value="CcmH/CycL/Ccl2/NrfF_N"/>
</dbReference>
<keyword evidence="7" id="KW-1133">Transmembrane helix</keyword>
<evidence type="ECO:0000259" key="8">
    <source>
        <dbReference type="Pfam" id="PF03918"/>
    </source>
</evidence>
<proteinExistence type="inferred from homology"/>
<sequence>MTPLSWREREPRRQRGAEVVQGRTRPVCISRFLSTAFCLLISLAHAAAPSTAPQTLPPAQEQRAVAIQKNLRCPLCDTGESVAESRSDISIKMRESVREQIADGRSDSEIYTFFSQRYGNFVLLDPPKTGRNLLLWGGPLLALAGGGAALWAFLRRRGTENAAAETAHDNEPYDAYLDQVRRDTGGGGA</sequence>
<evidence type="ECO:0000256" key="7">
    <source>
        <dbReference type="RuleBase" id="RU364112"/>
    </source>
</evidence>
<evidence type="ECO:0000256" key="1">
    <source>
        <dbReference type="ARBA" id="ARBA00010342"/>
    </source>
</evidence>
<keyword evidence="4 7" id="KW-0732">Signal</keyword>
<keyword evidence="6 7" id="KW-0408">Iron</keyword>
<name>A0A7W8NEK8_9DEIO</name>
<evidence type="ECO:0000313" key="10">
    <source>
        <dbReference type="Proteomes" id="UP000552709"/>
    </source>
</evidence>
<organism evidence="9 10">
    <name type="scientific">Deinococcus humi</name>
    <dbReference type="NCBI Taxonomy" id="662880"/>
    <lineage>
        <taxon>Bacteria</taxon>
        <taxon>Thermotogati</taxon>
        <taxon>Deinococcota</taxon>
        <taxon>Deinococci</taxon>
        <taxon>Deinococcales</taxon>
        <taxon>Deinococcaceae</taxon>
        <taxon>Deinococcus</taxon>
    </lineage>
</organism>
<dbReference type="Pfam" id="PF03918">
    <property type="entry name" value="CcmH"/>
    <property type="match status" value="1"/>
</dbReference>
<dbReference type="GO" id="GO:0017004">
    <property type="term" value="P:cytochrome complex assembly"/>
    <property type="evidence" value="ECO:0007669"/>
    <property type="project" value="UniProtKB-KW"/>
</dbReference>
<dbReference type="RefSeq" id="WP_184134862.1">
    <property type="nucleotide sequence ID" value="NZ_JACHFL010000010.1"/>
</dbReference>
<keyword evidence="7" id="KW-0812">Transmembrane</keyword>
<comment type="function">
    <text evidence="7">Possible subunit of a heme lyase.</text>
</comment>
<comment type="similarity">
    <text evidence="1 7">Belongs to the CcmH/CycL/Ccl2/NrfF family.</text>
</comment>
<feature type="domain" description="CcmH/CycL/Ccl2/NrfF N-terminal" evidence="8">
    <location>
        <begin position="37"/>
        <end position="170"/>
    </location>
</feature>
<dbReference type="InterPro" id="IPR038297">
    <property type="entry name" value="CcmH/CycL/NrfF/Ccl2_sf"/>
</dbReference>
<comment type="caution">
    <text evidence="9">The sequence shown here is derived from an EMBL/GenBank/DDBJ whole genome shotgun (WGS) entry which is preliminary data.</text>
</comment>
<keyword evidence="10" id="KW-1185">Reference proteome</keyword>
<evidence type="ECO:0000256" key="3">
    <source>
        <dbReference type="ARBA" id="ARBA00022723"/>
    </source>
</evidence>
<keyword evidence="3 7" id="KW-0479">Metal-binding</keyword>
<gene>
    <name evidence="9" type="ORF">HNQ08_003566</name>
</gene>
<dbReference type="GO" id="GO:0005886">
    <property type="term" value="C:plasma membrane"/>
    <property type="evidence" value="ECO:0007669"/>
    <property type="project" value="TreeGrafter"/>
</dbReference>
<dbReference type="PANTHER" id="PTHR47870:SF1">
    <property type="entry name" value="CYTOCHROME C-TYPE BIOGENESIS PROTEIN CCMH"/>
    <property type="match status" value="1"/>
</dbReference>
<evidence type="ECO:0000313" key="9">
    <source>
        <dbReference type="EMBL" id="MBB5364454.1"/>
    </source>
</evidence>
<reference evidence="9 10" key="1">
    <citation type="submission" date="2020-08" db="EMBL/GenBank/DDBJ databases">
        <title>Genomic Encyclopedia of Type Strains, Phase IV (KMG-IV): sequencing the most valuable type-strain genomes for metagenomic binning, comparative biology and taxonomic classification.</title>
        <authorList>
            <person name="Goeker M."/>
        </authorList>
    </citation>
    <scope>NUCLEOTIDE SEQUENCE [LARGE SCALE GENOMIC DNA]</scope>
    <source>
        <strain evidence="9 10">DSM 27939</strain>
    </source>
</reference>
<dbReference type="InterPro" id="IPR051263">
    <property type="entry name" value="C-type_cytochrome_biogenesis"/>
</dbReference>
<keyword evidence="5" id="KW-0201">Cytochrome c-type biogenesis</keyword>
<evidence type="ECO:0000256" key="4">
    <source>
        <dbReference type="ARBA" id="ARBA00022729"/>
    </source>
</evidence>
<keyword evidence="7" id="KW-0472">Membrane</keyword>
<dbReference type="AlphaFoldDB" id="A0A7W8NEK8"/>